<dbReference type="InterPro" id="IPR010572">
    <property type="entry name" value="Tail_dom"/>
</dbReference>
<protein>
    <submittedName>
        <fullName evidence="2">Phage tail spike protein</fullName>
    </submittedName>
</protein>
<organism evidence="2 3">
    <name type="scientific">Halalkalibacter alkalisediminis</name>
    <dbReference type="NCBI Taxonomy" id="935616"/>
    <lineage>
        <taxon>Bacteria</taxon>
        <taxon>Bacillati</taxon>
        <taxon>Bacillota</taxon>
        <taxon>Bacilli</taxon>
        <taxon>Bacillales</taxon>
        <taxon>Bacillaceae</taxon>
        <taxon>Halalkalibacter</taxon>
    </lineage>
</organism>
<dbReference type="Pfam" id="PF06605">
    <property type="entry name" value="Prophage_tail"/>
    <property type="match status" value="1"/>
</dbReference>
<name>A0ABV6NG68_9BACI</name>
<reference evidence="2 3" key="1">
    <citation type="submission" date="2024-09" db="EMBL/GenBank/DDBJ databases">
        <authorList>
            <person name="Sun Q."/>
            <person name="Mori K."/>
        </authorList>
    </citation>
    <scope>NUCLEOTIDE SEQUENCE [LARGE SCALE GENOMIC DNA]</scope>
    <source>
        <strain evidence="2 3">NCAIM B.02301</strain>
    </source>
</reference>
<feature type="domain" description="Tail spike" evidence="1">
    <location>
        <begin position="98"/>
        <end position="372"/>
    </location>
</feature>
<dbReference type="Proteomes" id="UP001589833">
    <property type="component" value="Unassembled WGS sequence"/>
</dbReference>
<keyword evidence="3" id="KW-1185">Reference proteome</keyword>
<evidence type="ECO:0000313" key="2">
    <source>
        <dbReference type="EMBL" id="MFC0559689.1"/>
    </source>
</evidence>
<evidence type="ECO:0000259" key="1">
    <source>
        <dbReference type="Pfam" id="PF06605"/>
    </source>
</evidence>
<dbReference type="NCBIfam" id="TIGR01665">
    <property type="entry name" value="put_anti_recept"/>
    <property type="match status" value="1"/>
</dbReference>
<comment type="caution">
    <text evidence="2">The sequence shown here is derived from an EMBL/GenBank/DDBJ whole genome shotgun (WGS) entry which is preliminary data.</text>
</comment>
<sequence length="496" mass="56495">MTVKLQILNSDFRLLTVIENTNKNLPLLSATQNESLQPLNELLFTVPEKEEDSVYIKIGNYALYRDIDSIEHLFIISMVEEVDANYKNVHCEHISTELADEHITVIEKTLTTASECLHSIMSGSDWKVGIVEDFGYKSFNLYYTNRLHVLNEFANTFGGELMFETSITLGQVEKKVHLIKGRGTYTGKRFEYGKDILNIRRTVDMSEVKTAIYGYGTSSLDDNSNKQRLTFKDVVWSTSNGHPTNKPLGQTFVGDNTARSLYGKNNGQTHRYGMLDAGEVTDPEILINLSYAYLNRVNKPKITYEMSVIELERIAGYEHEKVRLGDTVVVLDYEFKVPIKVTARIIEIRRDLLNTEKTEIVLGNFKEIFSDIYDKINDLEDAINNNTGIWNNKLDSLDLDHYGEFGMLIYEGTTSTVMEFNFAQVYIEVPVIHVQMQLLDEEIDSVDEVVTFTVKPINQGAYYTGGSIKVNRADSTQRRFAINIQSFCSTPLDTIN</sequence>
<dbReference type="InterPro" id="IPR007119">
    <property type="entry name" value="Phage_tail_spike_N"/>
</dbReference>
<dbReference type="EMBL" id="JBHLTR010000016">
    <property type="protein sequence ID" value="MFC0559689.1"/>
    <property type="molecule type" value="Genomic_DNA"/>
</dbReference>
<evidence type="ECO:0000313" key="3">
    <source>
        <dbReference type="Proteomes" id="UP001589833"/>
    </source>
</evidence>
<proteinExistence type="predicted"/>
<gene>
    <name evidence="2" type="ORF">ACFFH4_11590</name>
</gene>
<accession>A0ABV6NG68</accession>
<dbReference type="RefSeq" id="WP_273845709.1">
    <property type="nucleotide sequence ID" value="NZ_JAQQWT010000014.1"/>
</dbReference>